<evidence type="ECO:0000256" key="3">
    <source>
        <dbReference type="ARBA" id="ARBA00010617"/>
    </source>
</evidence>
<dbReference type="PANTHER" id="PTHR24306">
    <property type="match status" value="1"/>
</dbReference>
<evidence type="ECO:0000313" key="10">
    <source>
        <dbReference type="Proteomes" id="UP000076881"/>
    </source>
</evidence>
<comment type="cofactor">
    <cofactor evidence="1">
        <name>heme</name>
        <dbReference type="ChEBI" id="CHEBI:30413"/>
    </cofactor>
</comment>
<protein>
    <submittedName>
        <fullName evidence="9">Cytochrome P450</fullName>
    </submittedName>
</protein>
<dbReference type="Proteomes" id="UP000076881">
    <property type="component" value="Unassembled WGS sequence"/>
</dbReference>
<dbReference type="InterPro" id="IPR001128">
    <property type="entry name" value="Cyt_P450"/>
</dbReference>
<dbReference type="PRINTS" id="PR00465">
    <property type="entry name" value="EP450IV"/>
</dbReference>
<proteinExistence type="inferred from homology"/>
<keyword evidence="8" id="KW-0812">Transmembrane</keyword>
<dbReference type="GO" id="GO:0020037">
    <property type="term" value="F:heme binding"/>
    <property type="evidence" value="ECO:0007669"/>
    <property type="project" value="InterPro"/>
</dbReference>
<dbReference type="InterPro" id="IPR036396">
    <property type="entry name" value="Cyt_P450_sf"/>
</dbReference>
<dbReference type="GO" id="GO:0016705">
    <property type="term" value="F:oxidoreductase activity, acting on paired donors, with incorporation or reduction of molecular oxygen"/>
    <property type="evidence" value="ECO:0007669"/>
    <property type="project" value="InterPro"/>
</dbReference>
<keyword evidence="4" id="KW-0443">Lipid metabolism</keyword>
<keyword evidence="7" id="KW-0503">Monooxygenase</keyword>
<keyword evidence="8" id="KW-0472">Membrane</keyword>
<evidence type="ECO:0000256" key="5">
    <source>
        <dbReference type="ARBA" id="ARBA00022723"/>
    </source>
</evidence>
<reference evidence="9 10" key="1">
    <citation type="journal article" date="2016" name="Genome Biol. Evol.">
        <title>Divergent and convergent evolution of fungal pathogenicity.</title>
        <authorList>
            <person name="Shang Y."/>
            <person name="Xiao G."/>
            <person name="Zheng P."/>
            <person name="Cen K."/>
            <person name="Zhan S."/>
            <person name="Wang C."/>
        </authorList>
    </citation>
    <scope>NUCLEOTIDE SEQUENCE [LARGE SCALE GENOMIC DNA]</scope>
    <source>
        <strain evidence="9 10">RCEF 1005</strain>
    </source>
</reference>
<evidence type="ECO:0000256" key="7">
    <source>
        <dbReference type="ARBA" id="ARBA00023033"/>
    </source>
</evidence>
<dbReference type="EMBL" id="AZHF01000003">
    <property type="protein sequence ID" value="OAA77924.1"/>
    <property type="molecule type" value="Genomic_DNA"/>
</dbReference>
<comment type="similarity">
    <text evidence="3">Belongs to the cytochrome P450 family.</text>
</comment>
<keyword evidence="4" id="KW-0444">Lipid biosynthesis</keyword>
<accession>A0A168HL47</accession>
<comment type="subcellular location">
    <subcellularLocation>
        <location evidence="2">Endoplasmic reticulum membrane</location>
        <topology evidence="2">Single-pass membrane protein</topology>
    </subcellularLocation>
</comment>
<dbReference type="GO" id="GO:0005789">
    <property type="term" value="C:endoplasmic reticulum membrane"/>
    <property type="evidence" value="ECO:0007669"/>
    <property type="project" value="UniProtKB-SubCell"/>
</dbReference>
<gene>
    <name evidence="9" type="ORF">LEL_04747</name>
</gene>
<keyword evidence="6" id="KW-0408">Iron</keyword>
<dbReference type="AlphaFoldDB" id="A0A168HL47"/>
<keyword evidence="10" id="KW-1185">Reference proteome</keyword>
<dbReference type="GO" id="GO:0005506">
    <property type="term" value="F:iron ion binding"/>
    <property type="evidence" value="ECO:0007669"/>
    <property type="project" value="InterPro"/>
</dbReference>
<dbReference type="Pfam" id="PF00067">
    <property type="entry name" value="p450"/>
    <property type="match status" value="1"/>
</dbReference>
<evidence type="ECO:0000256" key="2">
    <source>
        <dbReference type="ARBA" id="ARBA00004389"/>
    </source>
</evidence>
<keyword evidence="7" id="KW-0560">Oxidoreductase</keyword>
<evidence type="ECO:0000256" key="4">
    <source>
        <dbReference type="ARBA" id="ARBA00022516"/>
    </source>
</evidence>
<evidence type="ECO:0000256" key="1">
    <source>
        <dbReference type="ARBA" id="ARBA00001971"/>
    </source>
</evidence>
<organism evidence="9 10">
    <name type="scientific">Akanthomyces lecanii RCEF 1005</name>
    <dbReference type="NCBI Taxonomy" id="1081108"/>
    <lineage>
        <taxon>Eukaryota</taxon>
        <taxon>Fungi</taxon>
        <taxon>Dikarya</taxon>
        <taxon>Ascomycota</taxon>
        <taxon>Pezizomycotina</taxon>
        <taxon>Sordariomycetes</taxon>
        <taxon>Hypocreomycetidae</taxon>
        <taxon>Hypocreales</taxon>
        <taxon>Cordycipitaceae</taxon>
        <taxon>Akanthomyces</taxon>
        <taxon>Cordyceps confragosa</taxon>
    </lineage>
</organism>
<evidence type="ECO:0000313" key="9">
    <source>
        <dbReference type="EMBL" id="OAA77924.1"/>
    </source>
</evidence>
<dbReference type="OrthoDB" id="3366823at2759"/>
<dbReference type="SUPFAM" id="SSF48264">
    <property type="entry name" value="Cytochrome P450"/>
    <property type="match status" value="1"/>
</dbReference>
<dbReference type="Gene3D" id="1.10.630.10">
    <property type="entry name" value="Cytochrome P450"/>
    <property type="match status" value="1"/>
</dbReference>
<name>A0A168HL47_CORDF</name>
<keyword evidence="5" id="KW-0479">Metal-binding</keyword>
<evidence type="ECO:0000256" key="8">
    <source>
        <dbReference type="SAM" id="Phobius"/>
    </source>
</evidence>
<sequence>MEHIDKAREELATYISDLDRSTVWAAVAGLLILVFATNYFQTSTRAPPARDGQPARPREHPYLIPFVGHAPQFIACREWLLNRLRGLYPEGIFSIRLFGSIHSIVFSPALRDSILGTPRSTANDDFLTPLLLRSTFGVSKSGTDAYCAIEDEIRDIAARIQTKSWFKPLEEAMLVHIRRNIADLVTFNSSPADQADWERAAGSEVVEDSKGESFAQVDLLELVRNFVAETANPGLFGTNFVENFPDAWQHLWKLDAAFIKMTFAPSWLPIPSVGLGRAAARQLRQHLCEFHEAMDKHLAGEEPGIKWQDLDNVSPLVKARVEVFRHANLPMEARTAADMALAWAMNANANTLVAWMVWEISRDAVLVEQIREEIAPYVRVAQPINEFGGAVWLAPELEHVDVDGLLTNCPLLKGAYIETLRLYTGPWPMKKVMKDTVIGKPGEEQTYVLKQGTYVHCPQELHHLDPEYFADPKEFIPQRHMHETEDKQGNFMRTVRMDSMKPYTEASLLSGSSDLPLREMIIYPAVMLSLYEFVAPEGKGWTLPTTEKRAATRHPRQAMTVWVRRKKF</sequence>
<dbReference type="STRING" id="1081108.A0A168HL47"/>
<dbReference type="GO" id="GO:0004497">
    <property type="term" value="F:monooxygenase activity"/>
    <property type="evidence" value="ECO:0007669"/>
    <property type="project" value="UniProtKB-KW"/>
</dbReference>
<feature type="transmembrane region" description="Helical" evidence="8">
    <location>
        <begin position="21"/>
        <end position="40"/>
    </location>
</feature>
<keyword evidence="8" id="KW-1133">Transmembrane helix</keyword>
<evidence type="ECO:0000256" key="6">
    <source>
        <dbReference type="ARBA" id="ARBA00023004"/>
    </source>
</evidence>
<dbReference type="InterPro" id="IPR002403">
    <property type="entry name" value="Cyt_P450_E_grp-IV"/>
</dbReference>
<dbReference type="PANTHER" id="PTHR24306:SF7">
    <property type="entry name" value="AHBB"/>
    <property type="match status" value="1"/>
</dbReference>
<comment type="caution">
    <text evidence="9">The sequence shown here is derived from an EMBL/GenBank/DDBJ whole genome shotgun (WGS) entry which is preliminary data.</text>
</comment>